<dbReference type="AlphaFoldDB" id="F2TW93"/>
<sequence>MAISASEMLLRVATSRLTVPKMRFAAVLHGVVGLIILLACHMLVTTRIAGKIQYARTQTAELARELESLNNQLEALEGDTAKLQIRAADVNKRIQEWSAQRKQRAHKHGHASSQHIVVGAENVHEVELQGFQRNRVVMDGPYCTPMTAPKKPLPKFVFVAGVEGSGHHALLSVWEKLKEDSVPLELIVYDQVFHQLGVENHASYHYSRISLEEREAAMRPVFEHAAQRGATVIDAQNSYPMGQFAGSLAHPDLLQLAKLDGKLFDLRVIVLYRNPTDAVLSAVRRFRSEDGPSKYKNSQFQARMVAESLVAINNALPHLSCGKWTMLQYEDFVHNPRLLAGPFARLLGLPKSAFDSSLANVHAPPKRTLTHAVQEEQRLLDEFFSRQAVLWPLLASAAKQSTTAP</sequence>
<dbReference type="RefSeq" id="XP_004998909.1">
    <property type="nucleotide sequence ID" value="XM_004998852.1"/>
</dbReference>
<dbReference type="InParanoid" id="F2TW93"/>
<feature type="transmembrane region" description="Helical" evidence="2">
    <location>
        <begin position="24"/>
        <end position="44"/>
    </location>
</feature>
<gene>
    <name evidence="3" type="ORF">PTSG_00360</name>
</gene>
<dbReference type="EMBL" id="GL832955">
    <property type="protein sequence ID" value="EGD72339.1"/>
    <property type="molecule type" value="Genomic_DNA"/>
</dbReference>
<dbReference type="OrthoDB" id="205072at2759"/>
<keyword evidence="2" id="KW-1133">Transmembrane helix</keyword>
<dbReference type="KEGG" id="sre:PTSG_00360"/>
<feature type="coiled-coil region" evidence="1">
    <location>
        <begin position="52"/>
        <end position="93"/>
    </location>
</feature>
<keyword evidence="2" id="KW-0472">Membrane</keyword>
<dbReference type="InterPro" id="IPR027417">
    <property type="entry name" value="P-loop_NTPase"/>
</dbReference>
<keyword evidence="4" id="KW-1185">Reference proteome</keyword>
<evidence type="ECO:0008006" key="5">
    <source>
        <dbReference type="Google" id="ProtNLM"/>
    </source>
</evidence>
<organism evidence="4">
    <name type="scientific">Salpingoeca rosetta (strain ATCC 50818 / BSB-021)</name>
    <dbReference type="NCBI Taxonomy" id="946362"/>
    <lineage>
        <taxon>Eukaryota</taxon>
        <taxon>Choanoflagellata</taxon>
        <taxon>Craspedida</taxon>
        <taxon>Salpingoecidae</taxon>
        <taxon>Salpingoeca</taxon>
    </lineage>
</organism>
<dbReference type="SUPFAM" id="SSF52540">
    <property type="entry name" value="P-loop containing nucleoside triphosphate hydrolases"/>
    <property type="match status" value="1"/>
</dbReference>
<dbReference type="eggNOG" id="ENOG502SG04">
    <property type="taxonomic scope" value="Eukaryota"/>
</dbReference>
<accession>F2TW93</accession>
<evidence type="ECO:0000256" key="1">
    <source>
        <dbReference type="SAM" id="Coils"/>
    </source>
</evidence>
<name>F2TW93_SALR5</name>
<keyword evidence="1" id="KW-0175">Coiled coil</keyword>
<evidence type="ECO:0000313" key="4">
    <source>
        <dbReference type="Proteomes" id="UP000007799"/>
    </source>
</evidence>
<dbReference type="Proteomes" id="UP000007799">
    <property type="component" value="Unassembled WGS sequence"/>
</dbReference>
<proteinExistence type="predicted"/>
<reference evidence="3" key="1">
    <citation type="submission" date="2009-08" db="EMBL/GenBank/DDBJ databases">
        <title>Annotation of Salpingoeca rosetta.</title>
        <authorList>
            <consortium name="The Broad Institute Genome Sequencing Platform"/>
            <person name="Russ C."/>
            <person name="Cuomo C."/>
            <person name="Burger G."/>
            <person name="Gray M.W."/>
            <person name="Holland P.W.H."/>
            <person name="King N."/>
            <person name="Lang F.B.F."/>
            <person name="Roger A.J."/>
            <person name="Ruiz-Trillo I."/>
            <person name="Young S.K."/>
            <person name="Zeng Q."/>
            <person name="Gargeya S."/>
            <person name="Alvarado L."/>
            <person name="Berlin A."/>
            <person name="Chapman S.B."/>
            <person name="Chen Z."/>
            <person name="Freedman E."/>
            <person name="Gellesch M."/>
            <person name="Goldberg J."/>
            <person name="Griggs A."/>
            <person name="Gujja S."/>
            <person name="Heilman E."/>
            <person name="Heiman D."/>
            <person name="Howarth C."/>
            <person name="Mehta T."/>
            <person name="Neiman D."/>
            <person name="Pearson M."/>
            <person name="Roberts A."/>
            <person name="Saif S."/>
            <person name="Shea T."/>
            <person name="Shenoy N."/>
            <person name="Sisk P."/>
            <person name="Stolte C."/>
            <person name="Sykes S."/>
            <person name="White J."/>
            <person name="Yandava C."/>
            <person name="Haas B."/>
            <person name="Nusbaum C."/>
            <person name="Birren B."/>
        </authorList>
    </citation>
    <scope>NUCLEOTIDE SEQUENCE [LARGE SCALE GENOMIC DNA]</scope>
    <source>
        <strain evidence="3">ATCC 50818</strain>
    </source>
</reference>
<dbReference type="Gene3D" id="3.40.50.300">
    <property type="entry name" value="P-loop containing nucleotide triphosphate hydrolases"/>
    <property type="match status" value="1"/>
</dbReference>
<dbReference type="GeneID" id="16067906"/>
<protein>
    <recommendedName>
        <fullName evidence="5">Sulfotransferase domain-containing protein</fullName>
    </recommendedName>
</protein>
<evidence type="ECO:0000256" key="2">
    <source>
        <dbReference type="SAM" id="Phobius"/>
    </source>
</evidence>
<keyword evidence="2" id="KW-0812">Transmembrane</keyword>
<evidence type="ECO:0000313" key="3">
    <source>
        <dbReference type="EMBL" id="EGD72339.1"/>
    </source>
</evidence>